<organism evidence="2 3">
    <name type="scientific">Aulographum hederae CBS 113979</name>
    <dbReference type="NCBI Taxonomy" id="1176131"/>
    <lineage>
        <taxon>Eukaryota</taxon>
        <taxon>Fungi</taxon>
        <taxon>Dikarya</taxon>
        <taxon>Ascomycota</taxon>
        <taxon>Pezizomycotina</taxon>
        <taxon>Dothideomycetes</taxon>
        <taxon>Pleosporomycetidae</taxon>
        <taxon>Aulographales</taxon>
        <taxon>Aulographaceae</taxon>
    </lineage>
</organism>
<name>A0A6G1HEQ0_9PEZI</name>
<feature type="compositionally biased region" description="Basic and acidic residues" evidence="1">
    <location>
        <begin position="53"/>
        <end position="63"/>
    </location>
</feature>
<proteinExistence type="predicted"/>
<reference evidence="2" key="1">
    <citation type="journal article" date="2020" name="Stud. Mycol.">
        <title>101 Dothideomycetes genomes: a test case for predicting lifestyles and emergence of pathogens.</title>
        <authorList>
            <person name="Haridas S."/>
            <person name="Albert R."/>
            <person name="Binder M."/>
            <person name="Bloem J."/>
            <person name="Labutti K."/>
            <person name="Salamov A."/>
            <person name="Andreopoulos B."/>
            <person name="Baker S."/>
            <person name="Barry K."/>
            <person name="Bills G."/>
            <person name="Bluhm B."/>
            <person name="Cannon C."/>
            <person name="Castanera R."/>
            <person name="Culley D."/>
            <person name="Daum C."/>
            <person name="Ezra D."/>
            <person name="Gonzalez J."/>
            <person name="Henrissat B."/>
            <person name="Kuo A."/>
            <person name="Liang C."/>
            <person name="Lipzen A."/>
            <person name="Lutzoni F."/>
            <person name="Magnuson J."/>
            <person name="Mondo S."/>
            <person name="Nolan M."/>
            <person name="Ohm R."/>
            <person name="Pangilinan J."/>
            <person name="Park H.-J."/>
            <person name="Ramirez L."/>
            <person name="Alfaro M."/>
            <person name="Sun H."/>
            <person name="Tritt A."/>
            <person name="Yoshinaga Y."/>
            <person name="Zwiers L.-H."/>
            <person name="Turgeon B."/>
            <person name="Goodwin S."/>
            <person name="Spatafora J."/>
            <person name="Crous P."/>
            <person name="Grigoriev I."/>
        </authorList>
    </citation>
    <scope>NUCLEOTIDE SEQUENCE</scope>
    <source>
        <strain evidence="2">CBS 113979</strain>
    </source>
</reference>
<dbReference type="AlphaFoldDB" id="A0A6G1HEQ0"/>
<dbReference type="Proteomes" id="UP000800041">
    <property type="component" value="Unassembled WGS sequence"/>
</dbReference>
<evidence type="ECO:0000256" key="1">
    <source>
        <dbReference type="SAM" id="MobiDB-lite"/>
    </source>
</evidence>
<accession>A0A6G1HEQ0</accession>
<protein>
    <submittedName>
        <fullName evidence="2">Uncharacterized protein</fullName>
    </submittedName>
</protein>
<sequence>MREQRQIARPYQMAGWPNSREDRAEREWCSGAEHRWPPKKDPQAEPGRAGVRRPGEAKCKRGVGESTARYEQVSRTDHCTSPHFTPFHSISLHQDDVSTAPLEAHPSPRRPSKTARLGRRNCCISESDRAQAFASSSALAVSCSDLCTTPHLIWHSTCRGVTETARLLHQICSIADRPTPASAFLTSCSVNSPLGATFHITLQMPPPA</sequence>
<feature type="region of interest" description="Disordered" evidence="1">
    <location>
        <begin position="1"/>
        <end position="74"/>
    </location>
</feature>
<dbReference type="EMBL" id="ML977139">
    <property type="protein sequence ID" value="KAF1991653.1"/>
    <property type="molecule type" value="Genomic_DNA"/>
</dbReference>
<feature type="compositionally biased region" description="Basic and acidic residues" evidence="1">
    <location>
        <begin position="19"/>
        <end position="43"/>
    </location>
</feature>
<gene>
    <name evidence="2" type="ORF">K402DRAFT_130674</name>
</gene>
<keyword evidence="3" id="KW-1185">Reference proteome</keyword>
<evidence type="ECO:0000313" key="3">
    <source>
        <dbReference type="Proteomes" id="UP000800041"/>
    </source>
</evidence>
<evidence type="ECO:0000313" key="2">
    <source>
        <dbReference type="EMBL" id="KAF1991653.1"/>
    </source>
</evidence>